<dbReference type="EMBL" id="JBEOKT010000015">
    <property type="protein sequence ID" value="MER2998860.1"/>
    <property type="molecule type" value="Genomic_DNA"/>
</dbReference>
<gene>
    <name evidence="3" type="ORF">ABS362_15000</name>
</gene>
<feature type="compositionally biased region" description="Basic and acidic residues" evidence="1">
    <location>
        <begin position="59"/>
        <end position="79"/>
    </location>
</feature>
<keyword evidence="4" id="KW-1185">Reference proteome</keyword>
<protein>
    <recommendedName>
        <fullName evidence="5">DUF4890 domain-containing protein</fullName>
    </recommendedName>
</protein>
<accession>A0ABV1RXV9</accession>
<name>A0ABV1RXV9_9BACT</name>
<evidence type="ECO:0000313" key="3">
    <source>
        <dbReference type="EMBL" id="MER2998860.1"/>
    </source>
</evidence>
<proteinExistence type="predicted"/>
<reference evidence="3 4" key="1">
    <citation type="submission" date="2024-06" db="EMBL/GenBank/DDBJ databases">
        <title>Pontibacter populi HYL7-15.</title>
        <authorList>
            <person name="Kim M.K."/>
        </authorList>
    </citation>
    <scope>NUCLEOTIDE SEQUENCE [LARGE SCALE GENOMIC DNA]</scope>
    <source>
        <strain evidence="3 4">HYL7-15</strain>
    </source>
</reference>
<feature type="compositionally biased region" description="Basic residues" evidence="1">
    <location>
        <begin position="80"/>
        <end position="90"/>
    </location>
</feature>
<feature type="chain" id="PRO_5045178147" description="DUF4890 domain-containing protein" evidence="2">
    <location>
        <begin position="23"/>
        <end position="116"/>
    </location>
</feature>
<organism evidence="3 4">
    <name type="scientific">Pontibacter populi</name>
    <dbReference type="NCBI Taxonomy" id="890055"/>
    <lineage>
        <taxon>Bacteria</taxon>
        <taxon>Pseudomonadati</taxon>
        <taxon>Bacteroidota</taxon>
        <taxon>Cytophagia</taxon>
        <taxon>Cytophagales</taxon>
        <taxon>Hymenobacteraceae</taxon>
        <taxon>Pontibacter</taxon>
    </lineage>
</organism>
<feature type="signal peptide" evidence="2">
    <location>
        <begin position="1"/>
        <end position="22"/>
    </location>
</feature>
<sequence length="116" mass="13418">MKKLLLSIFCLSFLFVVSEASAQTAPNTMGSSSKDEFWGTNKTQTKGASTDEVGQRASGLDKRFNDYETKNGKRSSFDKKRIKNSKKMKAILKEEKKMHKKHRKDKRMLARNNRRR</sequence>
<evidence type="ECO:0000256" key="1">
    <source>
        <dbReference type="SAM" id="MobiDB-lite"/>
    </source>
</evidence>
<evidence type="ECO:0000256" key="2">
    <source>
        <dbReference type="SAM" id="SignalP"/>
    </source>
</evidence>
<dbReference type="Proteomes" id="UP001476807">
    <property type="component" value="Unassembled WGS sequence"/>
</dbReference>
<dbReference type="RefSeq" id="WP_350413325.1">
    <property type="nucleotide sequence ID" value="NZ_JBEOKT010000015.1"/>
</dbReference>
<feature type="region of interest" description="Disordered" evidence="1">
    <location>
        <begin position="23"/>
        <end position="116"/>
    </location>
</feature>
<comment type="caution">
    <text evidence="3">The sequence shown here is derived from an EMBL/GenBank/DDBJ whole genome shotgun (WGS) entry which is preliminary data.</text>
</comment>
<evidence type="ECO:0000313" key="4">
    <source>
        <dbReference type="Proteomes" id="UP001476807"/>
    </source>
</evidence>
<keyword evidence="2" id="KW-0732">Signal</keyword>
<evidence type="ECO:0008006" key="5">
    <source>
        <dbReference type="Google" id="ProtNLM"/>
    </source>
</evidence>
<feature type="compositionally biased region" description="Polar residues" evidence="1">
    <location>
        <begin position="23"/>
        <end position="32"/>
    </location>
</feature>